<dbReference type="Pfam" id="PF00620">
    <property type="entry name" value="RhoGAP"/>
    <property type="match status" value="2"/>
</dbReference>
<protein>
    <submittedName>
        <fullName evidence="5">Rac GTPase-activating protein 1 like protein</fullName>
    </submittedName>
</protein>
<evidence type="ECO:0000313" key="6">
    <source>
        <dbReference type="Proteomes" id="UP000807504"/>
    </source>
</evidence>
<comment type="caution">
    <text evidence="5">The sequence shown here is derived from an EMBL/GenBank/DDBJ whole genome shotgun (WGS) entry which is preliminary data.</text>
</comment>
<evidence type="ECO:0000256" key="2">
    <source>
        <dbReference type="ARBA" id="ARBA00022833"/>
    </source>
</evidence>
<accession>A0A8T0G1M1</accession>
<gene>
    <name evidence="5" type="ORF">HNY73_001415</name>
</gene>
<dbReference type="PANTHER" id="PTHR46199">
    <property type="entry name" value="RAC GTPASE-ACTIVATING PROTEIN 1"/>
    <property type="match status" value="1"/>
</dbReference>
<evidence type="ECO:0000259" key="3">
    <source>
        <dbReference type="PROSITE" id="PS50081"/>
    </source>
</evidence>
<dbReference type="InterPro" id="IPR002219">
    <property type="entry name" value="PKC_DAG/PE"/>
</dbReference>
<keyword evidence="2" id="KW-0862">Zinc</keyword>
<keyword evidence="6" id="KW-1185">Reference proteome</keyword>
<dbReference type="SUPFAM" id="SSF57889">
    <property type="entry name" value="Cysteine-rich domain"/>
    <property type="match status" value="1"/>
</dbReference>
<dbReference type="InterPro" id="IPR008936">
    <property type="entry name" value="Rho_GTPase_activation_prot"/>
</dbReference>
<dbReference type="PROSITE" id="PS50238">
    <property type="entry name" value="RHOGAP"/>
    <property type="match status" value="1"/>
</dbReference>
<dbReference type="GO" id="GO:0046872">
    <property type="term" value="F:metal ion binding"/>
    <property type="evidence" value="ECO:0007669"/>
    <property type="project" value="UniProtKB-KW"/>
</dbReference>
<dbReference type="PROSITE" id="PS00479">
    <property type="entry name" value="ZF_DAG_PE_1"/>
    <property type="match status" value="1"/>
</dbReference>
<dbReference type="AlphaFoldDB" id="A0A8T0G1M1"/>
<dbReference type="GO" id="GO:0005096">
    <property type="term" value="F:GTPase activator activity"/>
    <property type="evidence" value="ECO:0007669"/>
    <property type="project" value="TreeGrafter"/>
</dbReference>
<evidence type="ECO:0000313" key="5">
    <source>
        <dbReference type="EMBL" id="KAF8797111.1"/>
    </source>
</evidence>
<dbReference type="GO" id="GO:0032154">
    <property type="term" value="C:cleavage furrow"/>
    <property type="evidence" value="ECO:0007669"/>
    <property type="project" value="TreeGrafter"/>
</dbReference>
<dbReference type="GO" id="GO:0051233">
    <property type="term" value="C:spindle midzone"/>
    <property type="evidence" value="ECO:0007669"/>
    <property type="project" value="TreeGrafter"/>
</dbReference>
<dbReference type="SUPFAM" id="SSF48350">
    <property type="entry name" value="GTPase activation domain, GAP"/>
    <property type="match status" value="1"/>
</dbReference>
<dbReference type="GO" id="GO:0005634">
    <property type="term" value="C:nucleus"/>
    <property type="evidence" value="ECO:0007669"/>
    <property type="project" value="TreeGrafter"/>
</dbReference>
<dbReference type="GO" id="GO:0030496">
    <property type="term" value="C:midbody"/>
    <property type="evidence" value="ECO:0007669"/>
    <property type="project" value="TreeGrafter"/>
</dbReference>
<organism evidence="5 6">
    <name type="scientific">Argiope bruennichi</name>
    <name type="common">Wasp spider</name>
    <name type="synonym">Aranea bruennichi</name>
    <dbReference type="NCBI Taxonomy" id="94029"/>
    <lineage>
        <taxon>Eukaryota</taxon>
        <taxon>Metazoa</taxon>
        <taxon>Ecdysozoa</taxon>
        <taxon>Arthropoda</taxon>
        <taxon>Chelicerata</taxon>
        <taxon>Arachnida</taxon>
        <taxon>Araneae</taxon>
        <taxon>Araneomorphae</taxon>
        <taxon>Entelegynae</taxon>
        <taxon>Araneoidea</taxon>
        <taxon>Araneidae</taxon>
        <taxon>Argiope</taxon>
    </lineage>
</organism>
<dbReference type="Proteomes" id="UP000807504">
    <property type="component" value="Unassembled WGS sequence"/>
</dbReference>
<evidence type="ECO:0000259" key="4">
    <source>
        <dbReference type="PROSITE" id="PS50238"/>
    </source>
</evidence>
<evidence type="ECO:0000256" key="1">
    <source>
        <dbReference type="ARBA" id="ARBA00022723"/>
    </source>
</evidence>
<reference evidence="5" key="1">
    <citation type="journal article" date="2020" name="bioRxiv">
        <title>Chromosome-level reference genome of the European wasp spider Argiope bruennichi: a resource for studies on range expansion and evolutionary adaptation.</title>
        <authorList>
            <person name="Sheffer M.M."/>
            <person name="Hoppe A."/>
            <person name="Krehenwinkel H."/>
            <person name="Uhl G."/>
            <person name="Kuss A.W."/>
            <person name="Jensen L."/>
            <person name="Jensen C."/>
            <person name="Gillespie R.G."/>
            <person name="Hoff K.J."/>
            <person name="Prost S."/>
        </authorList>
    </citation>
    <scope>NUCLEOTIDE SEQUENCE</scope>
</reference>
<feature type="domain" description="Rho-GAP" evidence="4">
    <location>
        <begin position="152"/>
        <end position="319"/>
    </location>
</feature>
<dbReference type="Gene3D" id="3.30.60.20">
    <property type="match status" value="1"/>
</dbReference>
<dbReference type="SMART" id="SM00324">
    <property type="entry name" value="RhoGAP"/>
    <property type="match status" value="1"/>
</dbReference>
<proteinExistence type="predicted"/>
<dbReference type="EMBL" id="JABXBU010000001">
    <property type="protein sequence ID" value="KAF8797111.1"/>
    <property type="molecule type" value="Genomic_DNA"/>
</dbReference>
<dbReference type="PROSITE" id="PS50081">
    <property type="entry name" value="ZF_DAG_PE_2"/>
    <property type="match status" value="1"/>
</dbReference>
<dbReference type="InterPro" id="IPR000198">
    <property type="entry name" value="RhoGAP_dom"/>
</dbReference>
<dbReference type="GO" id="GO:0000281">
    <property type="term" value="P:mitotic cytokinesis"/>
    <property type="evidence" value="ECO:0007669"/>
    <property type="project" value="TreeGrafter"/>
</dbReference>
<reference evidence="5" key="2">
    <citation type="submission" date="2020-06" db="EMBL/GenBank/DDBJ databases">
        <authorList>
            <person name="Sheffer M."/>
        </authorList>
    </citation>
    <scope>NUCLEOTIDE SEQUENCE</scope>
</reference>
<feature type="domain" description="Phorbol-ester/DAG-type" evidence="3">
    <location>
        <begin position="90"/>
        <end position="139"/>
    </location>
</feature>
<dbReference type="CDD" id="cd20821">
    <property type="entry name" value="C1_MgcRacGAP"/>
    <property type="match status" value="1"/>
</dbReference>
<dbReference type="GO" id="GO:0051256">
    <property type="term" value="P:mitotic spindle midzone assembly"/>
    <property type="evidence" value="ECO:0007669"/>
    <property type="project" value="TreeGrafter"/>
</dbReference>
<dbReference type="GO" id="GO:0097149">
    <property type="term" value="C:centralspindlin complex"/>
    <property type="evidence" value="ECO:0007669"/>
    <property type="project" value="TreeGrafter"/>
</dbReference>
<dbReference type="Pfam" id="PF00130">
    <property type="entry name" value="C1_1"/>
    <property type="match status" value="1"/>
</dbReference>
<dbReference type="Gene3D" id="1.10.555.10">
    <property type="entry name" value="Rho GTPase activation protein"/>
    <property type="match status" value="2"/>
</dbReference>
<dbReference type="PANTHER" id="PTHR46199:SF3">
    <property type="entry name" value="RAC GTPASE-ACTIVATING PROTEIN 1"/>
    <property type="match status" value="1"/>
</dbReference>
<keyword evidence="1" id="KW-0479">Metal-binding</keyword>
<name>A0A8T0G1M1_ARGBR</name>
<sequence length="368" mass="41020">MKTVTSQFATDQQPDLIKIDKVPEVEKCLDVLSSSELSSISSTEAPVSAHQSDCELMKSCSYNLRNRTNRSTTLNLLRNRSDIIRLPTQDHCFVSKSAVRSERCYSCDKLIGFCKQTLKCNNCKMTCHPECKNQCPAICIPLTPCSTKGSESLISDYTSSTSSMIPSLIIHCVNEIESRGLKDIGLYRISGMEKEVKDIKEKLLKGKNLINLKKVHIFTPFVEQIKKQKDKNRSLHLLYNLVCDLPQPNKETLAFLMLHLQRVGESTNCKMPVDSLARVLGPTIIGYSSPSLSNSNLLKETAQQCSVMKKLLILPSDCWQNILSKVSANSKSFSIISALKTSNSTSISEDSRIGPVYASVAKDRLKDR</sequence>
<dbReference type="InterPro" id="IPR046349">
    <property type="entry name" value="C1-like_sf"/>
</dbReference>
<dbReference type="GO" id="GO:0007266">
    <property type="term" value="P:Rho protein signal transduction"/>
    <property type="evidence" value="ECO:0007669"/>
    <property type="project" value="TreeGrafter"/>
</dbReference>